<protein>
    <submittedName>
        <fullName evidence="1">Uncharacterized protein</fullName>
    </submittedName>
</protein>
<dbReference type="InterPro" id="IPR001253">
    <property type="entry name" value="TIF_eIF-1A"/>
</dbReference>
<dbReference type="Gene3D" id="2.40.50.140">
    <property type="entry name" value="Nucleic acid-binding proteins"/>
    <property type="match status" value="1"/>
</dbReference>
<proteinExistence type="predicted"/>
<dbReference type="AlphaFoldDB" id="A0A6C0K121"/>
<accession>A0A6C0K121</accession>
<dbReference type="SMART" id="SM00652">
    <property type="entry name" value="eIF1a"/>
    <property type="match status" value="1"/>
</dbReference>
<sequence length="165" mass="18017">MSGPKKRSYGVSPILKKNNTFFDTYLSDLKKDGSVEDVFVGRILKTLGNGRMDVFYVDGDTARTTKATIRGLFRGKGKHSVGMGTNSIVLIADSGIHGASQYEIVCLLSADQIRDLRKFVELDHRILAMGVTDDAVLISNTLKEGDGIDFIGVAEEEEDVDVDTI</sequence>
<dbReference type="GO" id="GO:0003743">
    <property type="term" value="F:translation initiation factor activity"/>
    <property type="evidence" value="ECO:0007669"/>
    <property type="project" value="InterPro"/>
</dbReference>
<dbReference type="EMBL" id="MN740745">
    <property type="protein sequence ID" value="QHU09744.1"/>
    <property type="molecule type" value="Genomic_DNA"/>
</dbReference>
<organism evidence="1">
    <name type="scientific">viral metagenome</name>
    <dbReference type="NCBI Taxonomy" id="1070528"/>
    <lineage>
        <taxon>unclassified sequences</taxon>
        <taxon>metagenomes</taxon>
        <taxon>organismal metagenomes</taxon>
    </lineage>
</organism>
<reference evidence="1" key="1">
    <citation type="journal article" date="2020" name="Nature">
        <title>Giant virus diversity and host interactions through global metagenomics.</title>
        <authorList>
            <person name="Schulz F."/>
            <person name="Roux S."/>
            <person name="Paez-Espino D."/>
            <person name="Jungbluth S."/>
            <person name="Walsh D.A."/>
            <person name="Denef V.J."/>
            <person name="McMahon K.D."/>
            <person name="Konstantinidis K.T."/>
            <person name="Eloe-Fadrosh E.A."/>
            <person name="Kyrpides N.C."/>
            <person name="Woyke T."/>
        </authorList>
    </citation>
    <scope>NUCLEOTIDE SEQUENCE</scope>
    <source>
        <strain evidence="1">GVMAG-S-1101164-164</strain>
    </source>
</reference>
<name>A0A6C0K121_9ZZZZ</name>
<dbReference type="InterPro" id="IPR012340">
    <property type="entry name" value="NA-bd_OB-fold"/>
</dbReference>
<evidence type="ECO:0000313" key="1">
    <source>
        <dbReference type="EMBL" id="QHU09744.1"/>
    </source>
</evidence>